<sequence length="575" mass="63071">MGANREVIQNQAAVDQANRQDELRPSANGDKKRLSLDKTVPPEIDKAPKKRWSMCCNNNLTAGAISDSHFKELSVVQGREGAPKKDLHIKNIHSFLLEPECDSVGTKLVPAKVQTPSYRSFVTEKKSFQSIQRNDSQNKSFGRIVRKNSNKLLRRNSSRRSEIKIVQVKPSTGGGIVSSAKCPRTDASDFSSSAFDMDAMERSVDSIGTCSLDVNASADLSNADWSDTTSVVTLRSVSLASPSPSEYHHLPSYLSLACTVNGYSTTTNYDPVRLARSRDASPHRIDCGGVGDLTTAHRPTDRPPTYAVHNNLLSPPNLVPLPPLVAATAPSCLKGGKMENVTTALAHHHGEFYSSKTVTFVSGKETRYSSAVFSHDSVDSCIENGHHTTQNKVVSFESKNITSYNGQSRCTSETALKQEYTNGNETKSFIQQRVERLYGPGALAQGFFVSKRQKSRLSESEESNRNNNESERHSKSFNDKSLNEEEQEPVIKQSTSTPTLPVCTKPFTIVDEGCSISPSIHQYADSCFTLISDHQCAMGQLTEIESIRILISIRHVKHVRVVPGGNGKPQKVAAE</sequence>
<feature type="region of interest" description="Disordered" evidence="1">
    <location>
        <begin position="1"/>
        <end position="34"/>
    </location>
</feature>
<protein>
    <submittedName>
        <fullName evidence="2">Uncharacterized protein</fullName>
    </submittedName>
</protein>
<feature type="non-terminal residue" evidence="2">
    <location>
        <position position="575"/>
    </location>
</feature>
<feature type="compositionally biased region" description="Basic and acidic residues" evidence="1">
    <location>
        <begin position="18"/>
        <end position="34"/>
    </location>
</feature>
<accession>A0A653DA04</accession>
<reference evidence="2 3" key="1">
    <citation type="submission" date="2019-01" db="EMBL/GenBank/DDBJ databases">
        <authorList>
            <person name="Sayadi A."/>
        </authorList>
    </citation>
    <scope>NUCLEOTIDE SEQUENCE [LARGE SCALE GENOMIC DNA]</scope>
</reference>
<dbReference type="AlphaFoldDB" id="A0A653DA04"/>
<organism evidence="2 3">
    <name type="scientific">Callosobruchus maculatus</name>
    <name type="common">Southern cowpea weevil</name>
    <name type="synonym">Pulse bruchid</name>
    <dbReference type="NCBI Taxonomy" id="64391"/>
    <lineage>
        <taxon>Eukaryota</taxon>
        <taxon>Metazoa</taxon>
        <taxon>Ecdysozoa</taxon>
        <taxon>Arthropoda</taxon>
        <taxon>Hexapoda</taxon>
        <taxon>Insecta</taxon>
        <taxon>Pterygota</taxon>
        <taxon>Neoptera</taxon>
        <taxon>Endopterygota</taxon>
        <taxon>Coleoptera</taxon>
        <taxon>Polyphaga</taxon>
        <taxon>Cucujiformia</taxon>
        <taxon>Chrysomeloidea</taxon>
        <taxon>Chrysomelidae</taxon>
        <taxon>Bruchinae</taxon>
        <taxon>Bruchini</taxon>
        <taxon>Callosobruchus</taxon>
    </lineage>
</organism>
<keyword evidence="3" id="KW-1185">Reference proteome</keyword>
<proteinExistence type="predicted"/>
<evidence type="ECO:0000256" key="1">
    <source>
        <dbReference type="SAM" id="MobiDB-lite"/>
    </source>
</evidence>
<dbReference type="Proteomes" id="UP000410492">
    <property type="component" value="Unassembled WGS sequence"/>
</dbReference>
<feature type="region of interest" description="Disordered" evidence="1">
    <location>
        <begin position="454"/>
        <end position="497"/>
    </location>
</feature>
<evidence type="ECO:0000313" key="3">
    <source>
        <dbReference type="Proteomes" id="UP000410492"/>
    </source>
</evidence>
<evidence type="ECO:0000313" key="2">
    <source>
        <dbReference type="EMBL" id="VEN56207.1"/>
    </source>
</evidence>
<name>A0A653DA04_CALMS</name>
<dbReference type="EMBL" id="CAACVG010010623">
    <property type="protein sequence ID" value="VEN56207.1"/>
    <property type="molecule type" value="Genomic_DNA"/>
</dbReference>
<gene>
    <name evidence="2" type="ORF">CALMAC_LOCUS15168</name>
</gene>
<dbReference type="OrthoDB" id="10036956at2759"/>
<feature type="compositionally biased region" description="Basic and acidic residues" evidence="1">
    <location>
        <begin position="456"/>
        <end position="483"/>
    </location>
</feature>